<dbReference type="PANTHER" id="PTHR46067">
    <property type="entry name" value="ACYL-COA N-ACYLTRANSFERASES (NAT) SUPERFAMILY PROTEIN"/>
    <property type="match status" value="1"/>
</dbReference>
<gene>
    <name evidence="2" type="ORF">WN944_007312</name>
</gene>
<reference evidence="2 3" key="1">
    <citation type="submission" date="2024-05" db="EMBL/GenBank/DDBJ databases">
        <title>Haplotype-resolved chromosome-level genome assembly of Huyou (Citrus changshanensis).</title>
        <authorList>
            <person name="Miao C."/>
            <person name="Chen W."/>
            <person name="Wu Y."/>
            <person name="Wang L."/>
            <person name="Zhao S."/>
            <person name="Grierson D."/>
            <person name="Xu C."/>
            <person name="Chen K."/>
        </authorList>
    </citation>
    <scope>NUCLEOTIDE SEQUENCE [LARGE SCALE GENOMIC DNA]</scope>
    <source>
        <strain evidence="2">01-14</strain>
        <tissue evidence="2">Leaf</tissue>
    </source>
</reference>
<dbReference type="Proteomes" id="UP001428341">
    <property type="component" value="Unassembled WGS sequence"/>
</dbReference>
<evidence type="ECO:0000313" key="3">
    <source>
        <dbReference type="Proteomes" id="UP001428341"/>
    </source>
</evidence>
<dbReference type="InterPro" id="IPR000182">
    <property type="entry name" value="GNAT_dom"/>
</dbReference>
<name>A0AAP0MMQ0_9ROSI</name>
<dbReference type="Pfam" id="PF13302">
    <property type="entry name" value="Acetyltransf_3"/>
    <property type="match status" value="1"/>
</dbReference>
<dbReference type="PANTHER" id="PTHR46067:SF16">
    <property type="entry name" value="N-ACETYLTRANSFERASE DOMAIN-CONTAINING PROTEIN"/>
    <property type="match status" value="1"/>
</dbReference>
<dbReference type="GO" id="GO:0016747">
    <property type="term" value="F:acyltransferase activity, transferring groups other than amino-acyl groups"/>
    <property type="evidence" value="ECO:0007669"/>
    <property type="project" value="InterPro"/>
</dbReference>
<keyword evidence="3" id="KW-1185">Reference proteome</keyword>
<sequence>MSAKQLKNILTWTGSMGDHEGPWPRLVASIALGRCTRLRSICIYDRSIGFVSIFPGSGDDRCRADKGYAIAVKYWGHGIASKAVKHALNEVFKDFPDVLRLQA</sequence>
<comment type="caution">
    <text evidence="2">The sequence shown here is derived from an EMBL/GenBank/DDBJ whole genome shotgun (WGS) entry which is preliminary data.</text>
</comment>
<proteinExistence type="predicted"/>
<evidence type="ECO:0000313" key="2">
    <source>
        <dbReference type="EMBL" id="KAK9215307.1"/>
    </source>
</evidence>
<dbReference type="SUPFAM" id="SSF55729">
    <property type="entry name" value="Acyl-CoA N-acyltransferases (Nat)"/>
    <property type="match status" value="1"/>
</dbReference>
<dbReference type="AlphaFoldDB" id="A0AAP0MMQ0"/>
<feature type="domain" description="N-acetyltransferase" evidence="1">
    <location>
        <begin position="46"/>
        <end position="95"/>
    </location>
</feature>
<dbReference type="Gene3D" id="3.40.630.30">
    <property type="match status" value="1"/>
</dbReference>
<protein>
    <recommendedName>
        <fullName evidence="1">N-acetyltransferase domain-containing protein</fullName>
    </recommendedName>
</protein>
<dbReference type="InterPro" id="IPR016181">
    <property type="entry name" value="Acyl_CoA_acyltransferase"/>
</dbReference>
<accession>A0AAP0MMQ0</accession>
<dbReference type="EMBL" id="JBCGBO010000003">
    <property type="protein sequence ID" value="KAK9215307.1"/>
    <property type="molecule type" value="Genomic_DNA"/>
</dbReference>
<organism evidence="2 3">
    <name type="scientific">Citrus x changshan-huyou</name>
    <dbReference type="NCBI Taxonomy" id="2935761"/>
    <lineage>
        <taxon>Eukaryota</taxon>
        <taxon>Viridiplantae</taxon>
        <taxon>Streptophyta</taxon>
        <taxon>Embryophyta</taxon>
        <taxon>Tracheophyta</taxon>
        <taxon>Spermatophyta</taxon>
        <taxon>Magnoliopsida</taxon>
        <taxon>eudicotyledons</taxon>
        <taxon>Gunneridae</taxon>
        <taxon>Pentapetalae</taxon>
        <taxon>rosids</taxon>
        <taxon>malvids</taxon>
        <taxon>Sapindales</taxon>
        <taxon>Rutaceae</taxon>
        <taxon>Aurantioideae</taxon>
        <taxon>Citrus</taxon>
    </lineage>
</organism>
<evidence type="ECO:0000259" key="1">
    <source>
        <dbReference type="Pfam" id="PF13302"/>
    </source>
</evidence>